<protein>
    <submittedName>
        <fullName evidence="2">Uncharacterized protein</fullName>
    </submittedName>
</protein>
<organism evidence="2 3">
    <name type="scientific">Rangifer tarandus platyrhynchus</name>
    <name type="common">Svalbard reindeer</name>
    <dbReference type="NCBI Taxonomy" id="3082113"/>
    <lineage>
        <taxon>Eukaryota</taxon>
        <taxon>Metazoa</taxon>
        <taxon>Chordata</taxon>
        <taxon>Craniata</taxon>
        <taxon>Vertebrata</taxon>
        <taxon>Euteleostomi</taxon>
        <taxon>Mammalia</taxon>
        <taxon>Eutheria</taxon>
        <taxon>Laurasiatheria</taxon>
        <taxon>Artiodactyla</taxon>
        <taxon>Ruminantia</taxon>
        <taxon>Pecora</taxon>
        <taxon>Cervidae</taxon>
        <taxon>Odocoileinae</taxon>
        <taxon>Rangifer</taxon>
    </lineage>
</organism>
<reference evidence="2" key="1">
    <citation type="submission" date="2023-04" db="EMBL/GenBank/DDBJ databases">
        <authorList>
            <consortium name="ELIXIR-Norway"/>
        </authorList>
    </citation>
    <scope>NUCLEOTIDE SEQUENCE [LARGE SCALE GENOMIC DNA]</scope>
</reference>
<keyword evidence="3" id="KW-1185">Reference proteome</keyword>
<sequence length="111" mass="11789">MQSGLFRNPGVPCARWETARPPRSQPEKLPFVERSWGSLPGFEFRACRPRPRPVPSAAGSPLGSCRPFPSARVAGASLNPGGPCALASGLQTLTCRWSASLRVCVDTSGPL</sequence>
<dbReference type="EMBL" id="OX459956">
    <property type="protein sequence ID" value="CAI9161163.1"/>
    <property type="molecule type" value="Genomic_DNA"/>
</dbReference>
<gene>
    <name evidence="2" type="ORF">MRATA1EN1_LOCUS10125</name>
</gene>
<name>A0ABN8YL54_RANTA</name>
<dbReference type="Proteomes" id="UP001176941">
    <property type="component" value="Chromosome 20"/>
</dbReference>
<evidence type="ECO:0000313" key="3">
    <source>
        <dbReference type="Proteomes" id="UP001176941"/>
    </source>
</evidence>
<feature type="region of interest" description="Disordered" evidence="1">
    <location>
        <begin position="1"/>
        <end position="28"/>
    </location>
</feature>
<evidence type="ECO:0000256" key="1">
    <source>
        <dbReference type="SAM" id="MobiDB-lite"/>
    </source>
</evidence>
<proteinExistence type="predicted"/>
<accession>A0ABN8YL54</accession>
<evidence type="ECO:0000313" key="2">
    <source>
        <dbReference type="EMBL" id="CAI9161163.1"/>
    </source>
</evidence>